<dbReference type="GO" id="GO:0003676">
    <property type="term" value="F:nucleic acid binding"/>
    <property type="evidence" value="ECO:0007669"/>
    <property type="project" value="InterPro"/>
</dbReference>
<dbReference type="GO" id="GO:0005634">
    <property type="term" value="C:nucleus"/>
    <property type="evidence" value="ECO:0007669"/>
    <property type="project" value="TreeGrafter"/>
</dbReference>
<feature type="region of interest" description="Disordered" evidence="3">
    <location>
        <begin position="1"/>
        <end position="22"/>
    </location>
</feature>
<dbReference type="CDD" id="cd06141">
    <property type="entry name" value="WRN_exo"/>
    <property type="match status" value="1"/>
</dbReference>
<proteinExistence type="predicted"/>
<dbReference type="InterPro" id="IPR051132">
    <property type="entry name" value="3-5_Exonuclease_domain"/>
</dbReference>
<gene>
    <name evidence="5" type="ORF">B0A48_09516</name>
</gene>
<comment type="caution">
    <text evidence="5">The sequence shown here is derived from an EMBL/GenBank/DDBJ whole genome shotgun (WGS) entry which is preliminary data.</text>
</comment>
<dbReference type="GO" id="GO:0008408">
    <property type="term" value="F:3'-5' exonuclease activity"/>
    <property type="evidence" value="ECO:0007669"/>
    <property type="project" value="InterPro"/>
</dbReference>
<dbReference type="PANTHER" id="PTHR13620:SF104">
    <property type="entry name" value="EXONUCLEASE 3'-5' DOMAIN-CONTAINING PROTEIN 2"/>
    <property type="match status" value="1"/>
</dbReference>
<dbReference type="InterPro" id="IPR002562">
    <property type="entry name" value="3'-5'_exonuclease_dom"/>
</dbReference>
<feature type="domain" description="3'-5' exonuclease" evidence="4">
    <location>
        <begin position="55"/>
        <end position="251"/>
    </location>
</feature>
<dbReference type="Proteomes" id="UP000192596">
    <property type="component" value="Unassembled WGS sequence"/>
</dbReference>
<reference evidence="6" key="1">
    <citation type="submission" date="2017-03" db="EMBL/GenBank/DDBJ databases">
        <title>Genomes of endolithic fungi from Antarctica.</title>
        <authorList>
            <person name="Coleine C."/>
            <person name="Masonjones S."/>
            <person name="Stajich J.E."/>
        </authorList>
    </citation>
    <scope>NUCLEOTIDE SEQUENCE [LARGE SCALE GENOMIC DNA]</scope>
    <source>
        <strain evidence="6">CCFEE 5527</strain>
    </source>
</reference>
<dbReference type="GO" id="GO:0006139">
    <property type="term" value="P:nucleobase-containing compound metabolic process"/>
    <property type="evidence" value="ECO:0007669"/>
    <property type="project" value="InterPro"/>
</dbReference>
<dbReference type="AlphaFoldDB" id="A0A1V8SZU2"/>
<evidence type="ECO:0000313" key="6">
    <source>
        <dbReference type="Proteomes" id="UP000192596"/>
    </source>
</evidence>
<dbReference type="InParanoid" id="A0A1V8SZU2"/>
<evidence type="ECO:0000313" key="5">
    <source>
        <dbReference type="EMBL" id="OQO04594.1"/>
    </source>
</evidence>
<dbReference type="Gene3D" id="3.30.420.10">
    <property type="entry name" value="Ribonuclease H-like superfamily/Ribonuclease H"/>
    <property type="match status" value="1"/>
</dbReference>
<keyword evidence="6" id="KW-1185">Reference proteome</keyword>
<organism evidence="5 6">
    <name type="scientific">Cryoendolithus antarcticus</name>
    <dbReference type="NCBI Taxonomy" id="1507870"/>
    <lineage>
        <taxon>Eukaryota</taxon>
        <taxon>Fungi</taxon>
        <taxon>Dikarya</taxon>
        <taxon>Ascomycota</taxon>
        <taxon>Pezizomycotina</taxon>
        <taxon>Dothideomycetes</taxon>
        <taxon>Dothideomycetidae</taxon>
        <taxon>Cladosporiales</taxon>
        <taxon>Cladosporiaceae</taxon>
        <taxon>Cryoendolithus</taxon>
    </lineage>
</organism>
<evidence type="ECO:0000256" key="3">
    <source>
        <dbReference type="SAM" id="MobiDB-lite"/>
    </source>
</evidence>
<dbReference type="SUPFAM" id="SSF53098">
    <property type="entry name" value="Ribonuclease H-like"/>
    <property type="match status" value="1"/>
</dbReference>
<dbReference type="EMBL" id="NAJO01000021">
    <property type="protein sequence ID" value="OQO04594.1"/>
    <property type="molecule type" value="Genomic_DNA"/>
</dbReference>
<dbReference type="Pfam" id="PF01612">
    <property type="entry name" value="DNA_pol_A_exo1"/>
    <property type="match status" value="1"/>
</dbReference>
<keyword evidence="1" id="KW-0540">Nuclease</keyword>
<dbReference type="InterPro" id="IPR012337">
    <property type="entry name" value="RNaseH-like_sf"/>
</dbReference>
<accession>A0A1V8SZU2</accession>
<dbReference type="STRING" id="1507870.A0A1V8SZU2"/>
<sequence>MAVAASCGVQVQPDTSTSARPRISSGLSYKISREGRPKYWTHSLYHGQDGENVDLQYCRTLKQSEEVAKKFLTEKVVGFDLEWVAENKRRGVNGITVKLNVSLIQVASETTSALFHVAMHPGTTTAQLISPSLRRLIESRSILKVGVNILNADAKRLARNFAIAPGGIMELSHLYKVATNPLIARRRNIQYGGLVALACITLDHMHLPLSKDKKIRCGRWDQDLSSSQKKYAADDAYVGFHLYHKMNTDRLNVDKVPQHPRVTDIEIVNGEIVTVSREYREPPRCSNVDQQPVEMDHTAHALPHDVKHVVVRGQVDHHQDESIETLDMTGAGAPIVRKLQVSESFTTKAGMLGLEDDDSDDFDDDVDDSFMTVVPMEEIRYPELPALEADDETLTNRRESGNAQEMQSADAIEPLHPLSEASHLPEVLHDEPVPSTHCQTTEGGPPPAPIMTGLTKRLYSALCALRIRLQITQHPTASDAVLSDLAWVLPRSMYELSFAPGGDAFADLLANRDVRLIDFVNKHAPISVS</sequence>
<dbReference type="InterPro" id="IPR036397">
    <property type="entry name" value="RNaseH_sf"/>
</dbReference>
<dbReference type="GO" id="GO:0005737">
    <property type="term" value="C:cytoplasm"/>
    <property type="evidence" value="ECO:0007669"/>
    <property type="project" value="TreeGrafter"/>
</dbReference>
<dbReference type="OrthoDB" id="1920326at2759"/>
<evidence type="ECO:0000256" key="2">
    <source>
        <dbReference type="ARBA" id="ARBA00022801"/>
    </source>
</evidence>
<dbReference type="PANTHER" id="PTHR13620">
    <property type="entry name" value="3-5 EXONUCLEASE"/>
    <property type="match status" value="1"/>
</dbReference>
<evidence type="ECO:0000259" key="4">
    <source>
        <dbReference type="SMART" id="SM00474"/>
    </source>
</evidence>
<name>A0A1V8SZU2_9PEZI</name>
<keyword evidence="2" id="KW-0378">Hydrolase</keyword>
<protein>
    <recommendedName>
        <fullName evidence="4">3'-5' exonuclease domain-containing protein</fullName>
    </recommendedName>
</protein>
<evidence type="ECO:0000256" key="1">
    <source>
        <dbReference type="ARBA" id="ARBA00022722"/>
    </source>
</evidence>
<dbReference type="SMART" id="SM00474">
    <property type="entry name" value="35EXOc"/>
    <property type="match status" value="1"/>
</dbReference>